<proteinExistence type="predicted"/>
<evidence type="ECO:0000313" key="2">
    <source>
        <dbReference type="EMBL" id="VUG18819.1"/>
    </source>
</evidence>
<reference evidence="2 3" key="1">
    <citation type="submission" date="2019-07" db="EMBL/GenBank/DDBJ databases">
        <authorList>
            <person name="Friedrich A."/>
            <person name="Schacherer J."/>
        </authorList>
    </citation>
    <scope>NUCLEOTIDE SEQUENCE [LARGE SCALE GENOMIC DNA]</scope>
</reference>
<evidence type="ECO:0000313" key="3">
    <source>
        <dbReference type="Proteomes" id="UP000478008"/>
    </source>
</evidence>
<dbReference type="AlphaFoldDB" id="A0A7D9CZH5"/>
<protein>
    <submittedName>
        <fullName evidence="2">DEBR0S4_03180g1_1</fullName>
    </submittedName>
</protein>
<organism evidence="2 3">
    <name type="scientific">Dekkera bruxellensis</name>
    <name type="common">Brettanomyces custersii</name>
    <dbReference type="NCBI Taxonomy" id="5007"/>
    <lineage>
        <taxon>Eukaryota</taxon>
        <taxon>Fungi</taxon>
        <taxon>Dikarya</taxon>
        <taxon>Ascomycota</taxon>
        <taxon>Saccharomycotina</taxon>
        <taxon>Pichiomycetes</taxon>
        <taxon>Pichiales</taxon>
        <taxon>Pichiaceae</taxon>
        <taxon>Brettanomyces</taxon>
    </lineage>
</organism>
<gene>
    <name evidence="2" type="ORF">DEBR0S4_03180G</name>
</gene>
<keyword evidence="3" id="KW-1185">Reference proteome</keyword>
<evidence type="ECO:0000256" key="1">
    <source>
        <dbReference type="SAM" id="MobiDB-lite"/>
    </source>
</evidence>
<sequence length="492" mass="55305">MSLISQVRHVSVEELRVDDEFVSGRQYPRKLYALVLSYCSLSRPSQIDFANLLVTDLTSSFDTFRDISTENRFCISATDDALDATSILKIDLRKRDLQPFLTQASAVVNKQFPPPSIDSFDEILEDKLLVEANGVVDRFRDKIYFKRAKIRLLDASFIKSHIQEGDKYLTKFIKRLQQHTRDDKAVNALLNSRYHFQEVFDSSNQYTQKSKRKKAQGLPRTTSGNVRMSFGIKPDNSGGKPEYNDSTKQLLALLNSGKGLAGGKRTLSQAVRTDLDGYEGASGLSEEDELTELATKRMREQKYRTNDTMFKEEDISELDAFSQTHLHHPTPLITSSEDYKEVAFNMEDATSTVRETTLERLIADKKLFGTFLLRGVRVLGYLPAEGNALLVENSTSQSRTLTSHFQIVVCPNKMSSVYSPLGASGDCIAKTFLRVSFKTPLAAFGLLEITDPNNLNESTVKLKADRLVGKVIDVHVTRVAGSKKWYFAISNA</sequence>
<accession>A0A7D9CZH5</accession>
<feature type="region of interest" description="Disordered" evidence="1">
    <location>
        <begin position="205"/>
        <end position="243"/>
    </location>
</feature>
<dbReference type="Proteomes" id="UP000478008">
    <property type="component" value="Unassembled WGS sequence"/>
</dbReference>
<name>A0A7D9CZH5_DEKBR</name>
<dbReference type="EMBL" id="CABFWN010000004">
    <property type="protein sequence ID" value="VUG18819.1"/>
    <property type="molecule type" value="Genomic_DNA"/>
</dbReference>